<feature type="coiled-coil region" evidence="7">
    <location>
        <begin position="150"/>
        <end position="177"/>
    </location>
</feature>
<reference evidence="11 12" key="1">
    <citation type="submission" date="2020-08" db="EMBL/GenBank/DDBJ databases">
        <title>Genomic Encyclopedia of Type Strains, Phase IV (KMG-IV): sequencing the most valuable type-strain genomes for metagenomic binning, comparative biology and taxonomic classification.</title>
        <authorList>
            <person name="Goeker M."/>
        </authorList>
    </citation>
    <scope>NUCLEOTIDE SEQUENCE [LARGE SCALE GENOMIC DNA]</scope>
    <source>
        <strain evidence="11 12">DSM 8510</strain>
    </source>
</reference>
<dbReference type="PROSITE" id="PS50893">
    <property type="entry name" value="ABC_TRANSPORTER_2"/>
    <property type="match status" value="1"/>
</dbReference>
<dbReference type="EC" id="3.6.3.-" evidence="11"/>
<evidence type="ECO:0000256" key="8">
    <source>
        <dbReference type="SAM" id="Phobius"/>
    </source>
</evidence>
<dbReference type="InterPro" id="IPR003593">
    <property type="entry name" value="AAA+_ATPase"/>
</dbReference>
<evidence type="ECO:0000259" key="9">
    <source>
        <dbReference type="PROSITE" id="PS50893"/>
    </source>
</evidence>
<dbReference type="EMBL" id="JACICE010000006">
    <property type="protein sequence ID" value="MBB3777205.1"/>
    <property type="molecule type" value="Genomic_DNA"/>
</dbReference>
<dbReference type="SMART" id="SM00382">
    <property type="entry name" value="AAA"/>
    <property type="match status" value="1"/>
</dbReference>
<comment type="caution">
    <text evidence="11">The sequence shown here is derived from an EMBL/GenBank/DDBJ whole genome shotgun (WGS) entry which is preliminary data.</text>
</comment>
<accession>A0ABR6I360</accession>
<proteinExistence type="predicted"/>
<keyword evidence="3" id="KW-0547">Nucleotide-binding</keyword>
<evidence type="ECO:0000256" key="4">
    <source>
        <dbReference type="ARBA" id="ARBA00022840"/>
    </source>
</evidence>
<evidence type="ECO:0000313" key="12">
    <source>
        <dbReference type="Proteomes" id="UP000548685"/>
    </source>
</evidence>
<dbReference type="InterPro" id="IPR036640">
    <property type="entry name" value="ABC1_TM_sf"/>
</dbReference>
<gene>
    <name evidence="11" type="ORF">FHS52_003202</name>
</gene>
<dbReference type="SUPFAM" id="SSF90123">
    <property type="entry name" value="ABC transporter transmembrane region"/>
    <property type="match status" value="1"/>
</dbReference>
<protein>
    <submittedName>
        <fullName evidence="11">ATP-binding cassette subfamily B protein/subfamily B ATP-binding cassette protein MsbA</fullName>
        <ecNumber evidence="11">3.6.3.-</ecNumber>
    </submittedName>
</protein>
<feature type="domain" description="ABC transporter" evidence="9">
    <location>
        <begin position="311"/>
        <end position="529"/>
    </location>
</feature>
<dbReference type="InterPro" id="IPR039421">
    <property type="entry name" value="Type_1_exporter"/>
</dbReference>
<dbReference type="Pfam" id="PF00005">
    <property type="entry name" value="ABC_tran"/>
    <property type="match status" value="1"/>
</dbReference>
<dbReference type="Gene3D" id="1.20.1560.10">
    <property type="entry name" value="ABC transporter type 1, transmembrane domain"/>
    <property type="match status" value="1"/>
</dbReference>
<evidence type="ECO:0000256" key="7">
    <source>
        <dbReference type="SAM" id="Coils"/>
    </source>
</evidence>
<feature type="transmembrane region" description="Helical" evidence="8">
    <location>
        <begin position="103"/>
        <end position="128"/>
    </location>
</feature>
<dbReference type="PROSITE" id="PS00211">
    <property type="entry name" value="ABC_TRANSPORTER_1"/>
    <property type="match status" value="1"/>
</dbReference>
<evidence type="ECO:0000256" key="2">
    <source>
        <dbReference type="ARBA" id="ARBA00022692"/>
    </source>
</evidence>
<feature type="transmembrane region" description="Helical" evidence="8">
    <location>
        <begin position="134"/>
        <end position="150"/>
    </location>
</feature>
<dbReference type="InterPro" id="IPR017871">
    <property type="entry name" value="ABC_transporter-like_CS"/>
</dbReference>
<dbReference type="PROSITE" id="PS50929">
    <property type="entry name" value="ABC_TM1F"/>
    <property type="match status" value="1"/>
</dbReference>
<dbReference type="GO" id="GO:0005524">
    <property type="term" value="F:ATP binding"/>
    <property type="evidence" value="ECO:0007669"/>
    <property type="project" value="UniProtKB-KW"/>
</dbReference>
<evidence type="ECO:0000256" key="5">
    <source>
        <dbReference type="ARBA" id="ARBA00022989"/>
    </source>
</evidence>
<dbReference type="RefSeq" id="WP_160762114.1">
    <property type="nucleotide sequence ID" value="NZ_BAAADZ010000003.1"/>
</dbReference>
<name>A0ABR6I360_9SPHN</name>
<evidence type="ECO:0000259" key="10">
    <source>
        <dbReference type="PROSITE" id="PS50929"/>
    </source>
</evidence>
<dbReference type="InterPro" id="IPR003439">
    <property type="entry name" value="ABC_transporter-like_ATP-bd"/>
</dbReference>
<keyword evidence="11" id="KW-0378">Hydrolase</keyword>
<feature type="transmembrane region" description="Helical" evidence="8">
    <location>
        <begin position="34"/>
        <end position="52"/>
    </location>
</feature>
<evidence type="ECO:0000256" key="6">
    <source>
        <dbReference type="ARBA" id="ARBA00023136"/>
    </source>
</evidence>
<dbReference type="GO" id="GO:0016787">
    <property type="term" value="F:hydrolase activity"/>
    <property type="evidence" value="ECO:0007669"/>
    <property type="project" value="UniProtKB-KW"/>
</dbReference>
<sequence length="531" mass="57935">MLFLVGSIAGLGLPWLAATLLGTLFEEQSQSATLVVFLLAAALIVLTALTVIGGRASSDLSFEIQRDVRKDIYDHVQRLPVAYHDHSRQGDLLALMTWEASQLATFLSLTLTAVPSSLVTVAGALAILFYLHPLAAIFLPLLIPGYYLILKIMGRRLRNLAQQVQEEEARVFTAAEQDLEMAHSIKAAAVEELRLSLFDAQLLRSRAVNVREGRILATIGPFIGLLTSLAFVLIIVIVGQDLSRQGLSASELLSVLLYVALLTRPVGLLADLFGRLQGARGTLQRMQEVLKEPVEVGYASNGKIDRCRGAIEFVGVSFAYPGKPEILQNVSFKIEPGETVGVIGKNGAGKSTIAKLLLRFYEPLVGQILIDGVPTRELQIQELRKRIGYVSQQPYLYNASILENITFGAECTDQKRLEEALRQSRACDLQSQLPAGLETIVGDRGVRISGGQCQRIALARALLRNPPIVILDEATSMFDPEGEEDFVRESSMAFANRTVIIISHRPSSLTSADRVFQAVSGRILEVQPIAG</sequence>
<dbReference type="PANTHER" id="PTHR43394">
    <property type="entry name" value="ATP-DEPENDENT PERMEASE MDL1, MITOCHONDRIAL"/>
    <property type="match status" value="1"/>
</dbReference>
<keyword evidence="12" id="KW-1185">Reference proteome</keyword>
<evidence type="ECO:0000256" key="3">
    <source>
        <dbReference type="ARBA" id="ARBA00022741"/>
    </source>
</evidence>
<keyword evidence="7" id="KW-0175">Coiled coil</keyword>
<keyword evidence="2 8" id="KW-0812">Transmembrane</keyword>
<evidence type="ECO:0000256" key="1">
    <source>
        <dbReference type="ARBA" id="ARBA00004651"/>
    </source>
</evidence>
<dbReference type="SUPFAM" id="SSF52540">
    <property type="entry name" value="P-loop containing nucleoside triphosphate hydrolases"/>
    <property type="match status" value="1"/>
</dbReference>
<dbReference type="Gene3D" id="3.40.50.300">
    <property type="entry name" value="P-loop containing nucleotide triphosphate hydrolases"/>
    <property type="match status" value="1"/>
</dbReference>
<dbReference type="Pfam" id="PF00664">
    <property type="entry name" value="ABC_membrane"/>
    <property type="match status" value="1"/>
</dbReference>
<dbReference type="Proteomes" id="UP000548685">
    <property type="component" value="Unassembled WGS sequence"/>
</dbReference>
<keyword evidence="4 11" id="KW-0067">ATP-binding</keyword>
<feature type="domain" description="ABC transmembrane type-1" evidence="10">
    <location>
        <begin position="1"/>
        <end position="278"/>
    </location>
</feature>
<organism evidence="11 12">
    <name type="scientific">Erythrobacter ramosus</name>
    <dbReference type="NCBI Taxonomy" id="35811"/>
    <lineage>
        <taxon>Bacteria</taxon>
        <taxon>Pseudomonadati</taxon>
        <taxon>Pseudomonadota</taxon>
        <taxon>Alphaproteobacteria</taxon>
        <taxon>Sphingomonadales</taxon>
        <taxon>Erythrobacteraceae</taxon>
        <taxon>Erythrobacter/Porphyrobacter group</taxon>
        <taxon>Erythrobacter</taxon>
    </lineage>
</organism>
<evidence type="ECO:0000313" key="11">
    <source>
        <dbReference type="EMBL" id="MBB3777205.1"/>
    </source>
</evidence>
<keyword evidence="5 8" id="KW-1133">Transmembrane helix</keyword>
<dbReference type="InterPro" id="IPR011527">
    <property type="entry name" value="ABC1_TM_dom"/>
</dbReference>
<dbReference type="PANTHER" id="PTHR43394:SF1">
    <property type="entry name" value="ATP-BINDING CASSETTE SUB-FAMILY B MEMBER 10, MITOCHONDRIAL"/>
    <property type="match status" value="1"/>
</dbReference>
<keyword evidence="6 8" id="KW-0472">Membrane</keyword>
<comment type="subcellular location">
    <subcellularLocation>
        <location evidence="1">Cell membrane</location>
        <topology evidence="1">Multi-pass membrane protein</topology>
    </subcellularLocation>
</comment>
<dbReference type="InterPro" id="IPR027417">
    <property type="entry name" value="P-loop_NTPase"/>
</dbReference>
<feature type="transmembrane region" description="Helical" evidence="8">
    <location>
        <begin position="215"/>
        <end position="240"/>
    </location>
</feature>